<feature type="region of interest" description="Disordered" evidence="15">
    <location>
        <begin position="1005"/>
        <end position="1052"/>
    </location>
</feature>
<dbReference type="PANTHER" id="PTHR11588">
    <property type="entry name" value="TUBULIN"/>
    <property type="match status" value="1"/>
</dbReference>
<dbReference type="InterPro" id="IPR018316">
    <property type="entry name" value="Tubulin/FtsZ_2-layer-sand-dom"/>
</dbReference>
<dbReference type="GO" id="GO:0046872">
    <property type="term" value="F:metal ion binding"/>
    <property type="evidence" value="ECO:0007669"/>
    <property type="project" value="UniProtKB-KW"/>
</dbReference>
<dbReference type="PROSITE" id="PS00227">
    <property type="entry name" value="TUBULIN"/>
    <property type="match status" value="1"/>
</dbReference>
<evidence type="ECO:0000313" key="17">
    <source>
        <dbReference type="EMBL" id="CCE29477.1"/>
    </source>
</evidence>
<dbReference type="GO" id="GO:0000278">
    <property type="term" value="P:mitotic cell cycle"/>
    <property type="evidence" value="ECO:0007669"/>
    <property type="project" value="UniProtKB-ARBA"/>
</dbReference>
<protein>
    <recommendedName>
        <fullName evidence="5">Tubulin gamma chain</fullName>
    </recommendedName>
    <alternativeName>
        <fullName evidence="13">Gamma-tubulin</fullName>
    </alternativeName>
</protein>
<dbReference type="InterPro" id="IPR002454">
    <property type="entry name" value="Gamma_tubulin"/>
</dbReference>
<dbReference type="VEuPathDB" id="FungiDB:CPUR_03170"/>
<feature type="compositionally biased region" description="Polar residues" evidence="15">
    <location>
        <begin position="843"/>
        <end position="869"/>
    </location>
</feature>
<feature type="compositionally biased region" description="Polar residues" evidence="15">
    <location>
        <begin position="798"/>
        <end position="813"/>
    </location>
</feature>
<dbReference type="eggNOG" id="KOG1374">
    <property type="taxonomic scope" value="Eukaryota"/>
</dbReference>
<dbReference type="PROSITE" id="PS50196">
    <property type="entry name" value="RANBD1"/>
    <property type="match status" value="1"/>
</dbReference>
<accession>M1VVG4</accession>
<feature type="compositionally biased region" description="Polar residues" evidence="15">
    <location>
        <begin position="365"/>
        <end position="374"/>
    </location>
</feature>
<dbReference type="GO" id="GO:0007020">
    <property type="term" value="P:microtubule nucleation"/>
    <property type="evidence" value="ECO:0007669"/>
    <property type="project" value="InterPro"/>
</dbReference>
<dbReference type="FunFam" id="3.40.50.1440:FF:000012">
    <property type="entry name" value="Tubulin gamma chain"/>
    <property type="match status" value="1"/>
</dbReference>
<dbReference type="InterPro" id="IPR003008">
    <property type="entry name" value="Tubulin_FtsZ_GTPase"/>
</dbReference>
<organism evidence="17 18">
    <name type="scientific">Claviceps purpurea (strain 20.1)</name>
    <name type="common">Ergot fungus</name>
    <name type="synonym">Sphacelia segetum</name>
    <dbReference type="NCBI Taxonomy" id="1111077"/>
    <lineage>
        <taxon>Eukaryota</taxon>
        <taxon>Fungi</taxon>
        <taxon>Dikarya</taxon>
        <taxon>Ascomycota</taxon>
        <taxon>Pezizomycotina</taxon>
        <taxon>Sordariomycetes</taxon>
        <taxon>Hypocreomycetidae</taxon>
        <taxon>Hypocreales</taxon>
        <taxon>Clavicipitaceae</taxon>
        <taxon>Claviceps</taxon>
    </lineage>
</organism>
<feature type="compositionally biased region" description="Low complexity" evidence="15">
    <location>
        <begin position="734"/>
        <end position="790"/>
    </location>
</feature>
<dbReference type="GO" id="GO:0031122">
    <property type="term" value="P:cytoplasmic microtubule organization"/>
    <property type="evidence" value="ECO:0007669"/>
    <property type="project" value="InterPro"/>
</dbReference>
<feature type="compositionally biased region" description="Polar residues" evidence="15">
    <location>
        <begin position="64"/>
        <end position="79"/>
    </location>
</feature>
<keyword evidence="7" id="KW-0493">Microtubule</keyword>
<feature type="compositionally biased region" description="Low complexity" evidence="15">
    <location>
        <begin position="827"/>
        <end position="842"/>
    </location>
</feature>
<dbReference type="SMART" id="SM00865">
    <property type="entry name" value="Tubulin_C"/>
    <property type="match status" value="1"/>
</dbReference>
<keyword evidence="12" id="KW-0206">Cytoskeleton</keyword>
<feature type="compositionally biased region" description="Low complexity" evidence="15">
    <location>
        <begin position="893"/>
        <end position="904"/>
    </location>
</feature>
<feature type="region of interest" description="Disordered" evidence="15">
    <location>
        <begin position="1097"/>
        <end position="1165"/>
    </location>
</feature>
<dbReference type="Gene3D" id="2.30.29.30">
    <property type="entry name" value="Pleckstrin-homology domain (PH domain)/Phosphotyrosine-binding domain (PTB)"/>
    <property type="match status" value="1"/>
</dbReference>
<comment type="function">
    <text evidence="14">Tubulin is the major constituent of microtubules, a cylinder consisting of laterally associated linear protofilaments composed of alpha- and beta-tubulin heterodimers. Microtubules grow by the addition of GTP-tubulin dimers to the microtubule end, where a stabilizing cap forms. Below the cap, tubulin dimers are in GDP-bound state, owing to GTPase activity of alpha-tubulin.</text>
</comment>
<feature type="compositionally biased region" description="Low complexity" evidence="15">
    <location>
        <begin position="460"/>
        <end position="470"/>
    </location>
</feature>
<evidence type="ECO:0000256" key="14">
    <source>
        <dbReference type="ARBA" id="ARBA00034296"/>
    </source>
</evidence>
<evidence type="ECO:0000256" key="3">
    <source>
        <dbReference type="ARBA" id="ARBA00009636"/>
    </source>
</evidence>
<dbReference type="GO" id="GO:0005525">
    <property type="term" value="F:GTP binding"/>
    <property type="evidence" value="ECO:0007669"/>
    <property type="project" value="UniProtKB-KW"/>
</dbReference>
<dbReference type="SUPFAM" id="SSF52490">
    <property type="entry name" value="Tubulin nucleotide-binding domain-like"/>
    <property type="match status" value="1"/>
</dbReference>
<feature type="compositionally biased region" description="Low complexity" evidence="15">
    <location>
        <begin position="624"/>
        <end position="655"/>
    </location>
</feature>
<dbReference type="STRING" id="1111077.M1VVG4"/>
<comment type="caution">
    <text evidence="17">The sequence shown here is derived from an EMBL/GenBank/DDBJ whole genome shotgun (WGS) entry which is preliminary data.</text>
</comment>
<feature type="compositionally biased region" description="Low complexity" evidence="15">
    <location>
        <begin position="704"/>
        <end position="713"/>
    </location>
</feature>
<evidence type="ECO:0000256" key="4">
    <source>
        <dbReference type="ARBA" id="ARBA00011747"/>
    </source>
</evidence>
<dbReference type="Gene3D" id="3.40.50.1440">
    <property type="entry name" value="Tubulin/FtsZ, GTPase domain"/>
    <property type="match status" value="1"/>
</dbReference>
<dbReference type="GO" id="GO:0005874">
    <property type="term" value="C:microtubule"/>
    <property type="evidence" value="ECO:0007669"/>
    <property type="project" value="UniProtKB-KW"/>
</dbReference>
<dbReference type="SUPFAM" id="SSF50729">
    <property type="entry name" value="PH domain-like"/>
    <property type="match status" value="1"/>
</dbReference>
<dbReference type="SMART" id="SM00160">
    <property type="entry name" value="RanBD"/>
    <property type="match status" value="1"/>
</dbReference>
<feature type="compositionally biased region" description="Low complexity" evidence="15">
    <location>
        <begin position="12"/>
        <end position="29"/>
    </location>
</feature>
<dbReference type="FunFam" id="1.10.287.600:FF:000004">
    <property type="entry name" value="Tubulin gamma chain"/>
    <property type="match status" value="1"/>
</dbReference>
<comment type="subunit">
    <text evidence="4">Dimer of alpha and beta chains. A typical microtubule is a hollow water-filled tube with an outer diameter of 25 nm and an inner diameter of 15 nM. Alpha-beta heterodimers associate head-to-tail to form protofilaments running lengthwise along the microtubule wall with the beta-tubulin subunit facing the microtubule plus end conferring a structural polarity. Microtubules usually have 13 protofilaments but different protofilament numbers can be found in some organisms and specialized cells.</text>
</comment>
<evidence type="ECO:0000256" key="8">
    <source>
        <dbReference type="ARBA" id="ARBA00022723"/>
    </source>
</evidence>
<dbReference type="InterPro" id="IPR000217">
    <property type="entry name" value="Tubulin"/>
</dbReference>
<evidence type="ECO:0000256" key="2">
    <source>
        <dbReference type="ARBA" id="ARBA00004317"/>
    </source>
</evidence>
<gene>
    <name evidence="17" type="ORF">CPUR_03170</name>
</gene>
<sequence>MVTFSVPDFDYSTTSSASTPTNRSRSPSPVAKRPNAGPSSPKSSSSRRLGTPHPSSRRAPLTTLDETTPRRFTQSSTGAERNIFGASVPAKTSFGATSTPRVLQSAMKKPFSAPRIRSTPGPSRVHFEPMPNDTPPRAISPPPEMVISRAISTPQALSLEGKPMFTLRIPSPPPELTGEVLTDKIPKTWDRKGSIYADQFLAHLCPPELDAEQRRQYFCILDLRRLKYSADEIFNGKDWTLNILNFAKEFEKSRSLIMLRYGLYEFRKVKPAKEVLKRWRREHGLPDLEDEEDEEEDAIPTPSKSRSKKRKATDDDSLAPSSKKGKRRATEALVTEPTAFASTPTGNNKRKASGGEDSPSPAKIQKSTPSSSKSFFERVVNQPAAATPAKSATGGESSAFGSSSNSARNIFSSATTSKNFGTPTAGGGVINIFAHTSHASAAKPSDNDEDADSESDSEQDGSQADDAAQGIQETSSTADGVEQAGAQESQADVEITADAGEKATAEAEPASPAGSQAKPFQAPAVADQTWNPTKTPIKFAPSASVSTSSPFGNVGATPKASASFGSFGASSQGASFTGDGGSAKAVGKHGNQSDMDNDSPSAKKARFETKSPAGQSAFGSNPFASSQPASSASHVFGSSSFASAPSPEAGPSAASAPPPPSFLFGNKATETYQAPTGGASYSSTGTSTATSVFGGVGASKPAPDTSTTDQTTSFDAKPSSSMANSLFGSRESTPAQQPQPVTAAADAPKLSFGFGSTGTTAAPPAASKPFGAPDSPAESAAAPAAAATSAGMPPFGNSMKQFDFSTPAQSALKSSAIDDAPPKFNFGSGSSTIAASAPATSSFGVSSFGSQPTSSFGGESSKPKSTTQHVFGAASSFGGGESSQPKSPTKPVFGASSSFGSGSSQPTSPAKHTFGASSFGEGSTRPGSSFGEESKKPAAPTKHIFGSTTSFGGASSQPAAPTGVFGASTSFGGASSQPAGSTVNIFGGSSNTALGSNSLSFGFGKGAPAATATTTTPSTSFNNPFSFASGGADAAAPAAAPSASSSFSFGGAPVAPPRPVSPFKFGSNVTNAPVFGSSAVFSSAPVTGADPVQPPSFSFSSMSEHSAAAEETSSVLGPRPVASVSNLQPLLGGSSTTGTGTPEASAQADSANDGQATGEDGEEEEQVNLVNAADENEDVLHEVRAKVLKFVTASDKSDDKDEAAAAKVKSPWAVQGIGQLRLLQNKETKLVRLLLRTEPRGHVALNRALLPNLKYEAQDKYVRLATANEDGTGLETWMIQFALRLDTSMPREIITIQAGQCGNSIGSQFWQQLCLEHGISQDGNLEDFATEGGDRKDVFYYQSDDTRYIPRAILIDLEPRVINGIQNGPYKNIYNPENFYVGKNGMGAANNWGDGYQSGEAVCEDIMEMIDREADGSDSLEGFMMLHSIAGGTGSGLGSFLLERLNDRFPKKIIQTYSVFPDTTNSGDVVVHPYNSVLSMRRLVQNADSVVVLDNGALSHIAADRLHVQEPSFQQTNQLVATVMSASTTTLRYPGYMHNDLVSILASLIPTPRCHFLMTAYTPFTGDQVEQAKTVRKTTVLDVMRRLLQPKNRMVSTVPGKKSCYISILNVIQGEVDPTDVHKSLLRIRERRLATFIPWGPASIQVALTKRSPYIPMSHRVSGLMLANHTSIATLFKRIVKQYDGMRKRNAFMESYKKTAPFSENLNEFDEAREVVGDLIAEYEAAEDADYLTPDTGGVSAETDRRVA</sequence>
<dbReference type="EMBL" id="CAGA01000014">
    <property type="protein sequence ID" value="CCE29477.1"/>
    <property type="molecule type" value="Genomic_DNA"/>
</dbReference>
<dbReference type="OrthoDB" id="10249382at2759"/>
<comment type="cofactor">
    <cofactor evidence="1">
        <name>Mg(2+)</name>
        <dbReference type="ChEBI" id="CHEBI:18420"/>
    </cofactor>
</comment>
<keyword evidence="10" id="KW-0460">Magnesium</keyword>
<evidence type="ECO:0000256" key="15">
    <source>
        <dbReference type="SAM" id="MobiDB-lite"/>
    </source>
</evidence>
<feature type="compositionally biased region" description="Polar residues" evidence="15">
    <location>
        <begin position="590"/>
        <end position="600"/>
    </location>
</feature>
<evidence type="ECO:0000256" key="7">
    <source>
        <dbReference type="ARBA" id="ARBA00022701"/>
    </source>
</evidence>
<dbReference type="CDD" id="cd02188">
    <property type="entry name" value="gamma_tubulin"/>
    <property type="match status" value="1"/>
</dbReference>
<feature type="compositionally biased region" description="Acidic residues" evidence="15">
    <location>
        <begin position="289"/>
        <end position="298"/>
    </location>
</feature>
<evidence type="ECO:0000256" key="1">
    <source>
        <dbReference type="ARBA" id="ARBA00001946"/>
    </source>
</evidence>
<dbReference type="Gene3D" id="3.30.1330.20">
    <property type="entry name" value="Tubulin/FtsZ, C-terminal domain"/>
    <property type="match status" value="1"/>
</dbReference>
<dbReference type="InterPro" id="IPR000156">
    <property type="entry name" value="Ran_bind_dom"/>
</dbReference>
<feature type="compositionally biased region" description="Low complexity" evidence="15">
    <location>
        <begin position="560"/>
        <end position="576"/>
    </location>
</feature>
<dbReference type="Gene3D" id="1.10.287.600">
    <property type="entry name" value="Helix hairpin bin"/>
    <property type="match status" value="1"/>
</dbReference>
<evidence type="ECO:0000256" key="13">
    <source>
        <dbReference type="ARBA" id="ARBA00033229"/>
    </source>
</evidence>
<dbReference type="HOGENOM" id="CLU_002780_0_0_1"/>
<keyword evidence="6" id="KW-0963">Cytoplasm</keyword>
<keyword evidence="8" id="KW-0479">Metal-binding</keyword>
<feature type="compositionally biased region" description="Acidic residues" evidence="15">
    <location>
        <begin position="447"/>
        <end position="459"/>
    </location>
</feature>
<dbReference type="InterPro" id="IPR037103">
    <property type="entry name" value="Tubulin/FtsZ-like_C"/>
</dbReference>
<dbReference type="Pfam" id="PF00638">
    <property type="entry name" value="Ran_BP1"/>
    <property type="match status" value="1"/>
</dbReference>
<evidence type="ECO:0000256" key="5">
    <source>
        <dbReference type="ARBA" id="ARBA00018848"/>
    </source>
</evidence>
<dbReference type="GO" id="GO:0005816">
    <property type="term" value="C:spindle pole body"/>
    <property type="evidence" value="ECO:0007669"/>
    <property type="project" value="UniProtKB-SubCell"/>
</dbReference>
<dbReference type="FunFam" id="3.30.1330.20:FF:000003">
    <property type="entry name" value="Tubulin gamma chain"/>
    <property type="match status" value="1"/>
</dbReference>
<name>M1VVG4_CLAP2</name>
<feature type="compositionally biased region" description="Low complexity" evidence="15">
    <location>
        <begin position="676"/>
        <end position="693"/>
    </location>
</feature>
<evidence type="ECO:0000259" key="16">
    <source>
        <dbReference type="PROSITE" id="PS50196"/>
    </source>
</evidence>
<feature type="compositionally biased region" description="Low complexity" evidence="15">
    <location>
        <begin position="1097"/>
        <end position="1114"/>
    </location>
</feature>
<evidence type="ECO:0000256" key="6">
    <source>
        <dbReference type="ARBA" id="ARBA00022490"/>
    </source>
</evidence>
<dbReference type="PRINTS" id="PR01161">
    <property type="entry name" value="TUBULIN"/>
</dbReference>
<dbReference type="Pfam" id="PF00091">
    <property type="entry name" value="Tubulin"/>
    <property type="match status" value="1"/>
</dbReference>
<comment type="subcellular location">
    <subcellularLocation>
        <location evidence="2">Cytoplasm</location>
        <location evidence="2">Cytoskeleton</location>
        <location evidence="2">Microtubule organizing center</location>
        <location evidence="2">Spindle pole body</location>
    </subcellularLocation>
</comment>
<dbReference type="SMART" id="SM00864">
    <property type="entry name" value="Tubulin"/>
    <property type="match status" value="1"/>
</dbReference>
<proteinExistence type="inferred from homology"/>
<dbReference type="InterPro" id="IPR023123">
    <property type="entry name" value="Tubulin_C"/>
</dbReference>
<dbReference type="InterPro" id="IPR008280">
    <property type="entry name" value="Tub_FtsZ_C"/>
</dbReference>
<dbReference type="InterPro" id="IPR011993">
    <property type="entry name" value="PH-like_dom_sf"/>
</dbReference>
<dbReference type="GO" id="GO:0000930">
    <property type="term" value="C:gamma-tubulin complex"/>
    <property type="evidence" value="ECO:0007669"/>
    <property type="project" value="InterPro"/>
</dbReference>
<dbReference type="CDD" id="cd13170">
    <property type="entry name" value="RanBD_NUP50"/>
    <property type="match status" value="1"/>
</dbReference>
<keyword evidence="9" id="KW-0547">Nucleotide-binding</keyword>
<feature type="compositionally biased region" description="Polar residues" evidence="15">
    <location>
        <begin position="612"/>
        <end position="623"/>
    </location>
</feature>
<feature type="compositionally biased region" description="Low complexity" evidence="15">
    <location>
        <begin position="391"/>
        <end position="407"/>
    </location>
</feature>
<feature type="compositionally biased region" description="Low complexity" evidence="15">
    <location>
        <begin position="945"/>
        <end position="976"/>
    </location>
</feature>
<keyword evidence="11" id="KW-0342">GTP-binding</keyword>
<feature type="compositionally biased region" description="Polar residues" evidence="15">
    <location>
        <begin position="718"/>
        <end position="733"/>
    </location>
</feature>
<feature type="compositionally biased region" description="Polar residues" evidence="15">
    <location>
        <begin position="1142"/>
        <end position="1155"/>
    </location>
</feature>
<evidence type="ECO:0000313" key="18">
    <source>
        <dbReference type="Proteomes" id="UP000016801"/>
    </source>
</evidence>
<dbReference type="PRINTS" id="PR01164">
    <property type="entry name" value="GAMMATUBULIN"/>
</dbReference>
<dbReference type="SUPFAM" id="SSF55307">
    <property type="entry name" value="Tubulin C-terminal domain-like"/>
    <property type="match status" value="1"/>
</dbReference>
<feature type="compositionally biased region" description="Polar residues" evidence="15">
    <location>
        <begin position="977"/>
        <end position="987"/>
    </location>
</feature>
<feature type="region of interest" description="Disordered" evidence="15">
    <location>
        <begin position="289"/>
        <end position="407"/>
    </location>
</feature>
<evidence type="ECO:0000256" key="12">
    <source>
        <dbReference type="ARBA" id="ARBA00023212"/>
    </source>
</evidence>
<evidence type="ECO:0000256" key="9">
    <source>
        <dbReference type="ARBA" id="ARBA00022741"/>
    </source>
</evidence>
<reference evidence="17 18" key="1">
    <citation type="journal article" date="2013" name="PLoS Genet.">
        <title>Plant-symbiotic fungi as chemical engineers: Multi-genome analysis of the Clavicipitaceae reveals dynamics of alkaloid loci.</title>
        <authorList>
            <person name="Schardl C.L."/>
            <person name="Young C.A."/>
            <person name="Hesse U."/>
            <person name="Amyotte S.G."/>
            <person name="Andreeva K."/>
            <person name="Calie P.J."/>
            <person name="Fleetwood D.J."/>
            <person name="Haws D.C."/>
            <person name="Moore N."/>
            <person name="Oeser B."/>
            <person name="Panaccione D.G."/>
            <person name="Schweri K.K."/>
            <person name="Voisey C.R."/>
            <person name="Farman M.L."/>
            <person name="Jaromczyk J.W."/>
            <person name="Roe B.A."/>
            <person name="O'Sullivan D.M."/>
            <person name="Scott B."/>
            <person name="Tudzynski P."/>
            <person name="An Z."/>
            <person name="Arnaoudova E.G."/>
            <person name="Bullock C.T."/>
            <person name="Charlton N.D."/>
            <person name="Chen L."/>
            <person name="Cox M."/>
            <person name="Dinkins R.D."/>
            <person name="Florea S."/>
            <person name="Glenn A.E."/>
            <person name="Gordon A."/>
            <person name="Gueldener U."/>
            <person name="Harris D.R."/>
            <person name="Hollin W."/>
            <person name="Jaromczyk J."/>
            <person name="Johnson R.D."/>
            <person name="Khan A.K."/>
            <person name="Leistner E."/>
            <person name="Leuchtmann A."/>
            <person name="Li C."/>
            <person name="Liu J."/>
            <person name="Liu J."/>
            <person name="Liu M."/>
            <person name="Mace W."/>
            <person name="Machado C."/>
            <person name="Nagabhyru P."/>
            <person name="Pan J."/>
            <person name="Schmid J."/>
            <person name="Sugawara K."/>
            <person name="Steiner U."/>
            <person name="Takach J.E."/>
            <person name="Tanaka E."/>
            <person name="Webb J.S."/>
            <person name="Wilson E.V."/>
            <person name="Wiseman J.L."/>
            <person name="Yoshida R."/>
            <person name="Zeng Z."/>
        </authorList>
    </citation>
    <scope>NUCLEOTIDE SEQUENCE [LARGE SCALE GENOMIC DNA]</scope>
    <source>
        <strain evidence="17 18">20.1</strain>
    </source>
</reference>
<feature type="region of interest" description="Disordered" evidence="15">
    <location>
        <begin position="437"/>
        <end position="987"/>
    </location>
</feature>
<feature type="compositionally biased region" description="Low complexity" evidence="15">
    <location>
        <begin position="1132"/>
        <end position="1141"/>
    </location>
</feature>
<feature type="domain" description="RanBD1" evidence="16">
    <location>
        <begin position="1170"/>
        <end position="1256"/>
    </location>
</feature>
<evidence type="ECO:0000256" key="10">
    <source>
        <dbReference type="ARBA" id="ARBA00022842"/>
    </source>
</evidence>
<dbReference type="Proteomes" id="UP000016801">
    <property type="component" value="Unassembled WGS sequence"/>
</dbReference>
<keyword evidence="18" id="KW-1185">Reference proteome</keyword>
<evidence type="ECO:0000256" key="11">
    <source>
        <dbReference type="ARBA" id="ARBA00023134"/>
    </source>
</evidence>
<feature type="compositionally biased region" description="Low complexity" evidence="15">
    <location>
        <begin position="1007"/>
        <end position="1052"/>
    </location>
</feature>
<dbReference type="InterPro" id="IPR017975">
    <property type="entry name" value="Tubulin_CS"/>
</dbReference>
<dbReference type="InterPro" id="IPR036525">
    <property type="entry name" value="Tubulin/FtsZ_GTPase_sf"/>
</dbReference>
<feature type="region of interest" description="Disordered" evidence="15">
    <location>
        <begin position="1"/>
        <end position="138"/>
    </location>
</feature>
<comment type="similarity">
    <text evidence="3">Belongs to the tubulin family.</text>
</comment>
<dbReference type="Pfam" id="PF03953">
    <property type="entry name" value="Tubulin_C"/>
    <property type="match status" value="1"/>
</dbReference>